<gene>
    <name evidence="1" type="ORF">A2368_02855</name>
</gene>
<name>A0A1F5FF17_9BACT</name>
<dbReference type="Proteomes" id="UP000176682">
    <property type="component" value="Unassembled WGS sequence"/>
</dbReference>
<accession>A0A1F5FF17</accession>
<reference evidence="1 2" key="1">
    <citation type="journal article" date="2016" name="Nat. Commun.">
        <title>Thousands of microbial genomes shed light on interconnected biogeochemical processes in an aquifer system.</title>
        <authorList>
            <person name="Anantharaman K."/>
            <person name="Brown C.T."/>
            <person name="Hug L.A."/>
            <person name="Sharon I."/>
            <person name="Castelle C.J."/>
            <person name="Probst A.J."/>
            <person name="Thomas B.C."/>
            <person name="Singh A."/>
            <person name="Wilkins M.J."/>
            <person name="Karaoz U."/>
            <person name="Brodie E.L."/>
            <person name="Williams K.H."/>
            <person name="Hubbard S.S."/>
            <person name="Banfield J.F."/>
        </authorList>
    </citation>
    <scope>NUCLEOTIDE SEQUENCE [LARGE SCALE GENOMIC DNA]</scope>
</reference>
<sequence>MTASIWMIDEIGNMKKHIHEEAMGVDVPPGQVLSYKDTLYHTRHRGPNVTDVTFPGTAKLTHSGNVGTYHIEIIAQDNKVTLAEVLAEAQKLEEIAGTIFLKPHRLGFILPDGITSAWKRLAYLVRWVVKGSV</sequence>
<evidence type="ECO:0000313" key="2">
    <source>
        <dbReference type="Proteomes" id="UP000176682"/>
    </source>
</evidence>
<organism evidence="1 2">
    <name type="scientific">Candidatus Collierbacteria bacterium RIFOXYB1_FULL_49_13</name>
    <dbReference type="NCBI Taxonomy" id="1817728"/>
    <lineage>
        <taxon>Bacteria</taxon>
        <taxon>Candidatus Collieribacteriota</taxon>
    </lineage>
</organism>
<evidence type="ECO:0000313" key="1">
    <source>
        <dbReference type="EMBL" id="OGD78238.1"/>
    </source>
</evidence>
<dbReference type="AlphaFoldDB" id="A0A1F5FF17"/>
<protein>
    <submittedName>
        <fullName evidence="1">Uncharacterized protein</fullName>
    </submittedName>
</protein>
<proteinExistence type="predicted"/>
<comment type="caution">
    <text evidence="1">The sequence shown here is derived from an EMBL/GenBank/DDBJ whole genome shotgun (WGS) entry which is preliminary data.</text>
</comment>
<dbReference type="EMBL" id="MFAM01000054">
    <property type="protein sequence ID" value="OGD78238.1"/>
    <property type="molecule type" value="Genomic_DNA"/>
</dbReference>